<dbReference type="SMART" id="SM00642">
    <property type="entry name" value="Aamy"/>
    <property type="match status" value="1"/>
</dbReference>
<dbReference type="EC" id="3.2.1.1" evidence="5"/>
<dbReference type="GO" id="GO:0004556">
    <property type="term" value="F:alpha-amylase activity"/>
    <property type="evidence" value="ECO:0007669"/>
    <property type="project" value="UniProtKB-UniRule"/>
</dbReference>
<keyword evidence="2 5" id="KW-0378">Hydrolase</keyword>
<dbReference type="Proteomes" id="UP000192536">
    <property type="component" value="Unassembled WGS sequence"/>
</dbReference>
<dbReference type="FunFam" id="3.20.20.80:FF:000064">
    <property type="entry name" value="Oligo-1,6-glucosidase"/>
    <property type="match status" value="2"/>
</dbReference>
<dbReference type="InterPro" id="IPR045857">
    <property type="entry name" value="O16G_dom_2"/>
</dbReference>
<dbReference type="Gene3D" id="3.90.400.10">
    <property type="entry name" value="Oligo-1,6-glucosidase, Domain 2"/>
    <property type="match status" value="1"/>
</dbReference>
<dbReference type="PRINTS" id="PR00110">
    <property type="entry name" value="ALPHAAMYLASE"/>
</dbReference>
<evidence type="ECO:0000256" key="3">
    <source>
        <dbReference type="ARBA" id="ARBA00023295"/>
    </source>
</evidence>
<accession>A0A1X0WBK1</accession>
<dbReference type="CDD" id="cd11333">
    <property type="entry name" value="AmyAc_SI_OligoGlu_DGase"/>
    <property type="match status" value="1"/>
</dbReference>
<evidence type="ECO:0000256" key="5">
    <source>
        <dbReference type="RuleBase" id="RU361134"/>
    </source>
</evidence>
<dbReference type="InterPro" id="IPR017853">
    <property type="entry name" value="GH"/>
</dbReference>
<keyword evidence="5" id="KW-0119">Carbohydrate metabolism</keyword>
<gene>
    <name evidence="7" type="ORF">BS640_17650</name>
</gene>
<evidence type="ECO:0000256" key="4">
    <source>
        <dbReference type="RuleBase" id="RU003615"/>
    </source>
</evidence>
<comment type="catalytic activity">
    <reaction evidence="5">
        <text>Endohydrolysis of (1-&gt;4)-alpha-D-glucosidic linkages in polysaccharides containing three or more (1-&gt;4)-alpha-linked D-glucose units.</text>
        <dbReference type="EC" id="3.2.1.1"/>
    </reaction>
</comment>
<dbReference type="Gene3D" id="3.20.20.80">
    <property type="entry name" value="Glycosidases"/>
    <property type="match status" value="1"/>
</dbReference>
<comment type="caution">
    <text evidence="7">The sequence shown here is derived from an EMBL/GenBank/DDBJ whole genome shotgun (WGS) entry which is preliminary data.</text>
</comment>
<evidence type="ECO:0000313" key="7">
    <source>
        <dbReference type="EMBL" id="ORJ24131.1"/>
    </source>
</evidence>
<dbReference type="NCBIfam" id="NF008183">
    <property type="entry name" value="PRK10933.1"/>
    <property type="match status" value="1"/>
</dbReference>
<proteinExistence type="inferred from homology"/>
<dbReference type="GO" id="GO:0009313">
    <property type="term" value="P:oligosaccharide catabolic process"/>
    <property type="evidence" value="ECO:0007669"/>
    <property type="project" value="TreeGrafter"/>
</dbReference>
<comment type="similarity">
    <text evidence="1 4">Belongs to the glycosyl hydrolase 13 family.</text>
</comment>
<protein>
    <recommendedName>
        <fullName evidence="5">Alpha-amylase</fullName>
        <ecNumber evidence="5">3.2.1.1</ecNumber>
    </recommendedName>
</protein>
<dbReference type="FunFam" id="2.60.40.1180:FF:000007">
    <property type="entry name" value="Sucrose isomerase"/>
    <property type="match status" value="1"/>
</dbReference>
<name>A0A1X0WBK1_9GAMM</name>
<dbReference type="Pfam" id="PF00128">
    <property type="entry name" value="Alpha-amylase"/>
    <property type="match status" value="1"/>
</dbReference>
<sequence length="559" mass="65124">MANWWKEAVAYQLYPRSFKDSNGDGIGDLNGITEKLDYLQDLGIDLIWICPMYKSPNDDNGYDISDYQDIMTEFGTMADFDRLLAQVHARGMRLIIDLVVNHTSDEHPWFIESRASRDNPKRDWYIWRDGKNGAEPNNWESIFNGSAWKHSPETGQYFLHLFSERQPDLNWENPEVRSAVYAMMRWWLDKGIDGFRIDAICHMKKEPAMSDMPNPLGLHFVPSFERHLNYDGLLDYVDDMSEQVFKRYDIVTVGEMNGASAEQGEDWVGEARGRLNMIFQFEHVKLWQDSQGGLREPELDVRGLKNIFTRWQTLLENKGWNALYVENHDLPRVVSGWGEVSRYRRESATAIAAMYFLMQGTPFIYQGQELGMTNTHFASLDDFNDVAARRRATEMLRQGIDEKVVLSFLSRNARDNSRTPMQWDESVNAGFSTARPWFPVNANYREINVAREREDADSVLNFYRALIRLRRQKPVLVYGRYEILLADHPYLYAYTRSLDHQRVLVLCNISALTQDVDANQLALEGWQPLLGNYSNQGESQKLRPYEARIYQRHEAAELR</sequence>
<dbReference type="PANTHER" id="PTHR10357">
    <property type="entry name" value="ALPHA-AMYLASE FAMILY MEMBER"/>
    <property type="match status" value="1"/>
</dbReference>
<dbReference type="InterPro" id="IPR006047">
    <property type="entry name" value="GH13_cat_dom"/>
</dbReference>
<dbReference type="EMBL" id="MRWE01000034">
    <property type="protein sequence ID" value="ORJ24131.1"/>
    <property type="molecule type" value="Genomic_DNA"/>
</dbReference>
<dbReference type="SUPFAM" id="SSF51011">
    <property type="entry name" value="Glycosyl hydrolase domain"/>
    <property type="match status" value="1"/>
</dbReference>
<dbReference type="STRING" id="1646377.BS640_17650"/>
<dbReference type="InterPro" id="IPR013780">
    <property type="entry name" value="Glyco_hydro_b"/>
</dbReference>
<evidence type="ECO:0000313" key="8">
    <source>
        <dbReference type="Proteomes" id="UP000192536"/>
    </source>
</evidence>
<dbReference type="Gene3D" id="2.60.40.1180">
    <property type="entry name" value="Golgi alpha-mannosidase II"/>
    <property type="match status" value="1"/>
</dbReference>
<evidence type="ECO:0000259" key="6">
    <source>
        <dbReference type="SMART" id="SM00642"/>
    </source>
</evidence>
<dbReference type="PANTHER" id="PTHR10357:SF178">
    <property type="entry name" value="OLIGO-1,6-GLUCOSIDASE 3-RELATED"/>
    <property type="match status" value="1"/>
</dbReference>
<dbReference type="InterPro" id="IPR006046">
    <property type="entry name" value="Alpha_amylase"/>
</dbReference>
<dbReference type="AlphaFoldDB" id="A0A1X0WBK1"/>
<dbReference type="SUPFAM" id="SSF51445">
    <property type="entry name" value="(Trans)glycosidases"/>
    <property type="match status" value="1"/>
</dbReference>
<dbReference type="RefSeq" id="WP_084913009.1">
    <property type="nucleotide sequence ID" value="NZ_MRWE01000034.1"/>
</dbReference>
<keyword evidence="8" id="KW-1185">Reference proteome</keyword>
<feature type="domain" description="Glycosyl hydrolase family 13 catalytic" evidence="6">
    <location>
        <begin position="12"/>
        <end position="418"/>
    </location>
</feature>
<evidence type="ECO:0000256" key="1">
    <source>
        <dbReference type="ARBA" id="ARBA00008061"/>
    </source>
</evidence>
<organism evidence="7 8">
    <name type="scientific">Rouxiella badensis</name>
    <dbReference type="NCBI Taxonomy" id="1646377"/>
    <lineage>
        <taxon>Bacteria</taxon>
        <taxon>Pseudomonadati</taxon>
        <taxon>Pseudomonadota</taxon>
        <taxon>Gammaproteobacteria</taxon>
        <taxon>Enterobacterales</taxon>
        <taxon>Yersiniaceae</taxon>
        <taxon>Rouxiella</taxon>
    </lineage>
</organism>
<reference evidence="7 8" key="1">
    <citation type="journal article" date="2017" name="Int. J. Syst. Evol. Microbiol.">
        <title>Rouxiella badensis sp. nov. and Rouxiella silvae sp. nov. isolated from peat bog soil in Germany and emendation of the genus description.</title>
        <authorList>
            <person name="Le Fleche-Mateos A."/>
            <person name="Kugler J.H."/>
            <person name="Hansen S.H."/>
            <person name="Syldatk C."/>
            <person name="Hausmann R."/>
            <person name="Lomprez F."/>
            <person name="Vandenbogaert M."/>
            <person name="Manuguerra J.C."/>
            <person name="Grimont P.A."/>
        </authorList>
    </citation>
    <scope>NUCLEOTIDE SEQUENCE [LARGE SCALE GENOMIC DNA]</scope>
    <source>
        <strain evidence="7 8">DSM 100043</strain>
    </source>
</reference>
<dbReference type="GO" id="GO:0043169">
    <property type="term" value="F:cation binding"/>
    <property type="evidence" value="ECO:0007669"/>
    <property type="project" value="InterPro"/>
</dbReference>
<evidence type="ECO:0000256" key="2">
    <source>
        <dbReference type="ARBA" id="ARBA00022801"/>
    </source>
</evidence>
<dbReference type="FunFam" id="3.90.400.10:FF:000002">
    <property type="entry name" value="Sucrose isomerase"/>
    <property type="match status" value="1"/>
</dbReference>
<keyword evidence="3 5" id="KW-0326">Glycosidase</keyword>